<geneLocation type="plasmid" evidence="2 3">
    <name>unnamed2</name>
</geneLocation>
<dbReference type="InterPro" id="IPR036388">
    <property type="entry name" value="WH-like_DNA-bd_sf"/>
</dbReference>
<gene>
    <name evidence="2" type="ORF">RPE78_16770</name>
</gene>
<dbReference type="Gene3D" id="1.10.10.10">
    <property type="entry name" value="Winged helix-like DNA-binding domain superfamily/Winged helix DNA-binding domain"/>
    <property type="match status" value="1"/>
</dbReference>
<accession>A0ABZ1E592</accession>
<protein>
    <submittedName>
        <fullName evidence="2">ROK family transcriptional regulator</fullName>
    </submittedName>
</protein>
<keyword evidence="2" id="KW-0614">Plasmid</keyword>
<dbReference type="Gene3D" id="3.30.420.40">
    <property type="match status" value="2"/>
</dbReference>
<dbReference type="Pfam" id="PF00480">
    <property type="entry name" value="ROK"/>
    <property type="match status" value="1"/>
</dbReference>
<dbReference type="Proteomes" id="UP001623290">
    <property type="component" value="Plasmid unnamed2"/>
</dbReference>
<organism evidence="2 3">
    <name type="scientific">Thioclava litoralis</name>
    <dbReference type="NCBI Taxonomy" id="3076557"/>
    <lineage>
        <taxon>Bacteria</taxon>
        <taxon>Pseudomonadati</taxon>
        <taxon>Pseudomonadota</taxon>
        <taxon>Alphaproteobacteria</taxon>
        <taxon>Rhodobacterales</taxon>
        <taxon>Paracoccaceae</taxon>
        <taxon>Thioclava</taxon>
    </lineage>
</organism>
<keyword evidence="3" id="KW-1185">Reference proteome</keyword>
<dbReference type="PANTHER" id="PTHR18964">
    <property type="entry name" value="ROK (REPRESSOR, ORF, KINASE) FAMILY"/>
    <property type="match status" value="1"/>
</dbReference>
<dbReference type="InterPro" id="IPR043129">
    <property type="entry name" value="ATPase_NBD"/>
</dbReference>
<dbReference type="SUPFAM" id="SSF46785">
    <property type="entry name" value="Winged helix' DNA-binding domain"/>
    <property type="match status" value="1"/>
</dbReference>
<dbReference type="InterPro" id="IPR049874">
    <property type="entry name" value="ROK_cs"/>
</dbReference>
<comment type="similarity">
    <text evidence="1">Belongs to the ROK (NagC/XylR) family.</text>
</comment>
<reference evidence="2 3" key="1">
    <citation type="submission" date="2023-09" db="EMBL/GenBank/DDBJ databases">
        <title>Thioclava shenzhenensis sp. nov., a multidrug resistant bacteria-antagonizing species isolated from coastal seawater.</title>
        <authorList>
            <person name="Long M."/>
        </authorList>
    </citation>
    <scope>NUCLEOTIDE SEQUENCE [LARGE SCALE GENOMIC DNA]</scope>
    <source>
        <strain evidence="2 3">FTW29</strain>
        <plasmid evidence="2 3">unnamed2</plasmid>
    </source>
</reference>
<evidence type="ECO:0000313" key="2">
    <source>
        <dbReference type="EMBL" id="WRY35875.1"/>
    </source>
</evidence>
<dbReference type="PROSITE" id="PS01125">
    <property type="entry name" value="ROK"/>
    <property type="match status" value="1"/>
</dbReference>
<dbReference type="RefSeq" id="WP_330629629.1">
    <property type="nucleotide sequence ID" value="NZ_CP135445.1"/>
</dbReference>
<name>A0ABZ1E592_9RHOB</name>
<sequence>MMQQISSSPKRIRQTNILGALQALHEHRSMSRADLARLMGLNRSSSGKIIGDMIARGLVREVRATATAEPRAQAGRPGILLELIPEALWVLGVEIGVEHITTVQVDFTGALRHCRTEPFEGDRVGPADAVRQSIAQLLEDFDPALMERCAGVGISVPAQLTTEGDSRKVRSAALLKWENVDLRELALSSLPECFPKTIPVAVENDANAFAIGTSYSTPDAASGVTLFLLLEAGIGGGLLVEGELLRGGHGLAGEIGHLHMPDSALNLEQTIGRAAVLRRFREVSGLAEADLATLEQEVRDRVPRAVEIAEDWARGLAWAIVQASRLIDPNQVVLGGSLALLYPLIAARVLAHIRDLQGEDFPVPAIHLNDKAMAGSAFGAACMMHKAIFTNAEERPAILLDS</sequence>
<dbReference type="EMBL" id="CP135445">
    <property type="protein sequence ID" value="WRY35875.1"/>
    <property type="molecule type" value="Genomic_DNA"/>
</dbReference>
<dbReference type="InterPro" id="IPR000600">
    <property type="entry name" value="ROK"/>
</dbReference>
<evidence type="ECO:0000313" key="3">
    <source>
        <dbReference type="Proteomes" id="UP001623290"/>
    </source>
</evidence>
<dbReference type="PANTHER" id="PTHR18964:SF149">
    <property type="entry name" value="BIFUNCTIONAL UDP-N-ACETYLGLUCOSAMINE 2-EPIMERASE_N-ACETYLMANNOSAMINE KINASE"/>
    <property type="match status" value="1"/>
</dbReference>
<dbReference type="SUPFAM" id="SSF53067">
    <property type="entry name" value="Actin-like ATPase domain"/>
    <property type="match status" value="1"/>
</dbReference>
<evidence type="ECO:0000256" key="1">
    <source>
        <dbReference type="ARBA" id="ARBA00006479"/>
    </source>
</evidence>
<proteinExistence type="inferred from homology"/>
<dbReference type="InterPro" id="IPR036390">
    <property type="entry name" value="WH_DNA-bd_sf"/>
</dbReference>